<dbReference type="OrthoDB" id="10251113at2759"/>
<accession>A0A427XFM3</accession>
<dbReference type="Proteomes" id="UP000279236">
    <property type="component" value="Unassembled WGS sequence"/>
</dbReference>
<feature type="domain" description="Vid27 PH-like" evidence="3">
    <location>
        <begin position="206"/>
        <end position="311"/>
    </location>
</feature>
<sequence>MFVLKSLFGQMWGNPANPELIQIPAGQLYLVRPDSIKGSRECIFKDAVATIRRTGVEFQYQLVVTRAYEEGEEQLLEEDAETDDERVFLIDQALGFRFGSLDGDATCAWRDLSGDEGDLWEFVCNKSVGKATSKLFEVTLLQCVYERKFQRSHEHATEEDLEALQYAEDAPAPAADGATATVAVVDPKEPVQQKEAEDPFQDVPVLQRTKGELYLFDTETDVFVIQEKDVDVDMASNGVFDIWIIVRKDNTPFISIPIDSEMNPRFDTANAAFMFTFRETEGLPGMTWCLRLNPAEFAEWKDKFTIYMWENKNQTSYAKAQAVEQRYIQDAYGDIEMGEEDDREAELAAQEEEEEEEEQYESAEGEDEEEEESDSEEFAKGSKNEQLAVGYKNDMSFVTRGNMIGVFAHDRDKVKFRTAIDRVKDMDGKSFNPKKIMLHNQDADMLLLDPGHSNSLFRMDLEYGKIVDEWKVSDSVNVDNIIPDSKYAQMNPQQTLIGHSHNGIFRIDPRVAGNKLVDSQFKQYASKNDFSAAATTESGKLAVASNKGDIRLFDAIGKNAKTALPALGDPIIGVDVSADGKWVVATCKTYLLLISTLIGDGRYKGSLGFDRSFPADAKPIPRRLQLKPEHLAYMEDPVSFTPARFNTGMNEAEKTIVTSTGKYVITWNFRRLKQGRTDDYQIKKYDSRVVADNFKFGADKNIIVALEHNVLMANKKELARPTRDSLAPRASLSTPKKGTRVSQLGGDSHSAIVNSPY</sequence>
<gene>
    <name evidence="5" type="ORF">EHS24_003267</name>
</gene>
<feature type="domain" description="Vacuolar import/degradation Vid27 C-terminal" evidence="2">
    <location>
        <begin position="383"/>
        <end position="729"/>
    </location>
</feature>
<dbReference type="PANTHER" id="PTHR31913:SF0">
    <property type="entry name" value="VACUOLAR IMPORT AND DEGRADATION PROTEIN 27"/>
    <property type="match status" value="1"/>
</dbReference>
<dbReference type="GO" id="GO:0005634">
    <property type="term" value="C:nucleus"/>
    <property type="evidence" value="ECO:0007669"/>
    <property type="project" value="TreeGrafter"/>
</dbReference>
<evidence type="ECO:0000256" key="1">
    <source>
        <dbReference type="SAM" id="MobiDB-lite"/>
    </source>
</evidence>
<dbReference type="InterPro" id="IPR040979">
    <property type="entry name" value="Vid27_N"/>
</dbReference>
<dbReference type="EMBL" id="RSCE01000015">
    <property type="protein sequence ID" value="RSH77700.1"/>
    <property type="molecule type" value="Genomic_DNA"/>
</dbReference>
<feature type="domain" description="Vid27 N-terminal" evidence="4">
    <location>
        <begin position="1"/>
        <end position="164"/>
    </location>
</feature>
<comment type="caution">
    <text evidence="5">The sequence shown here is derived from an EMBL/GenBank/DDBJ whole genome shotgun (WGS) entry which is preliminary data.</text>
</comment>
<feature type="region of interest" description="Disordered" evidence="1">
    <location>
        <begin position="722"/>
        <end position="757"/>
    </location>
</feature>
<reference evidence="5 6" key="1">
    <citation type="submission" date="2018-11" db="EMBL/GenBank/DDBJ databases">
        <title>Genome sequence of Apiotrichum porosum DSM 27194.</title>
        <authorList>
            <person name="Aliyu H."/>
            <person name="Gorte O."/>
            <person name="Ochsenreither K."/>
        </authorList>
    </citation>
    <scope>NUCLEOTIDE SEQUENCE [LARGE SCALE GENOMIC DNA]</scope>
    <source>
        <strain evidence="5 6">DSM 27194</strain>
    </source>
</reference>
<evidence type="ECO:0000259" key="2">
    <source>
        <dbReference type="Pfam" id="PF08553"/>
    </source>
</evidence>
<feature type="region of interest" description="Disordered" evidence="1">
    <location>
        <begin position="338"/>
        <end position="385"/>
    </location>
</feature>
<dbReference type="AlphaFoldDB" id="A0A427XFM3"/>
<dbReference type="RefSeq" id="XP_028472847.1">
    <property type="nucleotide sequence ID" value="XM_028618959.1"/>
</dbReference>
<dbReference type="InterPro" id="IPR040768">
    <property type="entry name" value="Vid27_PH"/>
</dbReference>
<dbReference type="InterPro" id="IPR015943">
    <property type="entry name" value="WD40/YVTN_repeat-like_dom_sf"/>
</dbReference>
<dbReference type="GeneID" id="39587810"/>
<dbReference type="Gene3D" id="2.130.10.10">
    <property type="entry name" value="YVTN repeat-like/Quinoprotein amine dehydrogenase"/>
    <property type="match status" value="1"/>
</dbReference>
<feature type="compositionally biased region" description="Acidic residues" evidence="1">
    <location>
        <begin position="338"/>
        <end position="376"/>
    </location>
</feature>
<evidence type="ECO:0000259" key="3">
    <source>
        <dbReference type="Pfam" id="PF17747"/>
    </source>
</evidence>
<dbReference type="Pfam" id="PF17748">
    <property type="entry name" value="VID27_N"/>
    <property type="match status" value="1"/>
</dbReference>
<dbReference type="SUPFAM" id="SSF69322">
    <property type="entry name" value="Tricorn protease domain 2"/>
    <property type="match status" value="1"/>
</dbReference>
<feature type="compositionally biased region" description="Polar residues" evidence="1">
    <location>
        <begin position="731"/>
        <end position="742"/>
    </location>
</feature>
<protein>
    <recommendedName>
        <fullName evidence="7">Vacuolar import and degradation protein 27</fullName>
    </recommendedName>
</protein>
<dbReference type="InterPro" id="IPR040458">
    <property type="entry name" value="Vid27"/>
</dbReference>
<evidence type="ECO:0008006" key="7">
    <source>
        <dbReference type="Google" id="ProtNLM"/>
    </source>
</evidence>
<dbReference type="Pfam" id="PF17747">
    <property type="entry name" value="VID27_PH"/>
    <property type="match status" value="1"/>
</dbReference>
<dbReference type="InterPro" id="IPR013863">
    <property type="entry name" value="VID27_C"/>
</dbReference>
<keyword evidence="6" id="KW-1185">Reference proteome</keyword>
<proteinExistence type="predicted"/>
<organism evidence="5 6">
    <name type="scientific">Apiotrichum porosum</name>
    <dbReference type="NCBI Taxonomy" id="105984"/>
    <lineage>
        <taxon>Eukaryota</taxon>
        <taxon>Fungi</taxon>
        <taxon>Dikarya</taxon>
        <taxon>Basidiomycota</taxon>
        <taxon>Agaricomycotina</taxon>
        <taxon>Tremellomycetes</taxon>
        <taxon>Trichosporonales</taxon>
        <taxon>Trichosporonaceae</taxon>
        <taxon>Apiotrichum</taxon>
    </lineage>
</organism>
<dbReference type="GO" id="GO:0005737">
    <property type="term" value="C:cytoplasm"/>
    <property type="evidence" value="ECO:0007669"/>
    <property type="project" value="TreeGrafter"/>
</dbReference>
<dbReference type="Pfam" id="PF08553">
    <property type="entry name" value="VID27"/>
    <property type="match status" value="1"/>
</dbReference>
<dbReference type="FunFam" id="2.130.10.10:FF:000905">
    <property type="entry name" value="Unplaced genomic scaffold supercont1.13, whole genome shotgun sequence"/>
    <property type="match status" value="1"/>
</dbReference>
<evidence type="ECO:0000259" key="4">
    <source>
        <dbReference type="Pfam" id="PF17748"/>
    </source>
</evidence>
<name>A0A427XFM3_9TREE</name>
<evidence type="ECO:0000313" key="6">
    <source>
        <dbReference type="Proteomes" id="UP000279236"/>
    </source>
</evidence>
<dbReference type="PANTHER" id="PTHR31913">
    <property type="entry name" value="VACUOLAR IMPORT AND DEGRADATION PROTEIN 27"/>
    <property type="match status" value="1"/>
</dbReference>
<evidence type="ECO:0000313" key="5">
    <source>
        <dbReference type="EMBL" id="RSH77700.1"/>
    </source>
</evidence>